<feature type="domain" description="CUB" evidence="4">
    <location>
        <begin position="38"/>
        <end position="127"/>
    </location>
</feature>
<dbReference type="Proteomes" id="UP000663845">
    <property type="component" value="Unassembled WGS sequence"/>
</dbReference>
<dbReference type="EMBL" id="CAJNOG010000008">
    <property type="protein sequence ID" value="CAF0738036.1"/>
    <property type="molecule type" value="Genomic_DNA"/>
</dbReference>
<comment type="caution">
    <text evidence="2">Lacks conserved residue(s) required for the propagation of feature annotation.</text>
</comment>
<accession>A0A813NIL5</accession>
<dbReference type="PANTHER" id="PTHR24652:SF69">
    <property type="entry name" value="CUB DOMAIN-CONTAINING PROTEIN"/>
    <property type="match status" value="1"/>
</dbReference>
<dbReference type="Proteomes" id="UP000663844">
    <property type="component" value="Unassembled WGS sequence"/>
</dbReference>
<evidence type="ECO:0000313" key="7">
    <source>
        <dbReference type="Proteomes" id="UP000663845"/>
    </source>
</evidence>
<dbReference type="EMBL" id="CAJOAZ010004900">
    <property type="protein sequence ID" value="CAF4079747.1"/>
    <property type="molecule type" value="Genomic_DNA"/>
</dbReference>
<sequence>MYMIKVVVVSLFLLFLPSISYTRSTGSTFSSTNMDKNCGKTIMLNGDQLPGTFFSFSSGTYAENRNCTLTIKASTLNQRIIVVIDKMDIACNGDRLVVYDGKIDQGAILNKNQSQQCGRSKYYLRVH</sequence>
<dbReference type="AlphaFoldDB" id="A0A813NIL5"/>
<keyword evidence="3" id="KW-0732">Signal</keyword>
<evidence type="ECO:0000259" key="4">
    <source>
        <dbReference type="PROSITE" id="PS01180"/>
    </source>
</evidence>
<dbReference type="InterPro" id="IPR000859">
    <property type="entry name" value="CUB_dom"/>
</dbReference>
<dbReference type="PANTHER" id="PTHR24652">
    <property type="entry name" value="LOW-DENSITY LIPOPROTEIN RECEPTOR CLASS A DOMAIN-CONTAINING PROTEIN 2"/>
    <property type="match status" value="1"/>
</dbReference>
<name>A0A813NIL5_9BILA</name>
<feature type="signal peptide" evidence="3">
    <location>
        <begin position="1"/>
        <end position="22"/>
    </location>
</feature>
<evidence type="ECO:0000256" key="2">
    <source>
        <dbReference type="PROSITE-ProRule" id="PRU00059"/>
    </source>
</evidence>
<dbReference type="InterPro" id="IPR035914">
    <property type="entry name" value="Sperma_CUB_dom_sf"/>
</dbReference>
<evidence type="ECO:0000313" key="6">
    <source>
        <dbReference type="EMBL" id="CAF4079747.1"/>
    </source>
</evidence>
<feature type="chain" id="PRO_5035682501" description="CUB domain-containing protein" evidence="3">
    <location>
        <begin position="23"/>
        <end position="127"/>
    </location>
</feature>
<keyword evidence="1" id="KW-1015">Disulfide bond</keyword>
<reference evidence="5" key="1">
    <citation type="submission" date="2021-02" db="EMBL/GenBank/DDBJ databases">
        <authorList>
            <person name="Nowell W R."/>
        </authorList>
    </citation>
    <scope>NUCLEOTIDE SEQUENCE</scope>
</reference>
<dbReference type="SUPFAM" id="SSF49854">
    <property type="entry name" value="Spermadhesin, CUB domain"/>
    <property type="match status" value="1"/>
</dbReference>
<protein>
    <recommendedName>
        <fullName evidence="4">CUB domain-containing protein</fullName>
    </recommendedName>
</protein>
<organism evidence="5 7">
    <name type="scientific">Adineta steineri</name>
    <dbReference type="NCBI Taxonomy" id="433720"/>
    <lineage>
        <taxon>Eukaryota</taxon>
        <taxon>Metazoa</taxon>
        <taxon>Spiralia</taxon>
        <taxon>Gnathifera</taxon>
        <taxon>Rotifera</taxon>
        <taxon>Eurotatoria</taxon>
        <taxon>Bdelloidea</taxon>
        <taxon>Adinetida</taxon>
        <taxon>Adinetidae</taxon>
        <taxon>Adineta</taxon>
    </lineage>
</organism>
<comment type="caution">
    <text evidence="5">The sequence shown here is derived from an EMBL/GenBank/DDBJ whole genome shotgun (WGS) entry which is preliminary data.</text>
</comment>
<dbReference type="Gene3D" id="2.60.120.290">
    <property type="entry name" value="Spermadhesin, CUB domain"/>
    <property type="match status" value="1"/>
</dbReference>
<evidence type="ECO:0000313" key="5">
    <source>
        <dbReference type="EMBL" id="CAF0738036.1"/>
    </source>
</evidence>
<dbReference type="PROSITE" id="PS01180">
    <property type="entry name" value="CUB"/>
    <property type="match status" value="1"/>
</dbReference>
<dbReference type="InterPro" id="IPR042333">
    <property type="entry name" value="LRAD2/Mig-13-like"/>
</dbReference>
<evidence type="ECO:0000256" key="3">
    <source>
        <dbReference type="SAM" id="SignalP"/>
    </source>
</evidence>
<proteinExistence type="predicted"/>
<gene>
    <name evidence="5" type="ORF">JYZ213_LOCUS1684</name>
    <name evidence="6" type="ORF">OXD698_LOCUS34231</name>
</gene>
<evidence type="ECO:0000256" key="1">
    <source>
        <dbReference type="ARBA" id="ARBA00023157"/>
    </source>
</evidence>